<comment type="caution">
    <text evidence="3">The sequence shown here is derived from an EMBL/GenBank/DDBJ whole genome shotgun (WGS) entry which is preliminary data.</text>
</comment>
<keyword evidence="1" id="KW-1133">Transmembrane helix</keyword>
<feature type="domain" description="CAAX prenyl protease 2/Lysostaphin resistance protein A-like" evidence="2">
    <location>
        <begin position="85"/>
        <end position="177"/>
    </location>
</feature>
<feature type="transmembrane region" description="Helical" evidence="1">
    <location>
        <begin position="191"/>
        <end position="212"/>
    </location>
</feature>
<feature type="transmembrane region" description="Helical" evidence="1">
    <location>
        <begin position="50"/>
        <end position="75"/>
    </location>
</feature>
<keyword evidence="1" id="KW-0472">Membrane</keyword>
<keyword evidence="3" id="KW-0645">Protease</keyword>
<organism evidence="3 4">
    <name type="scientific">Nannocystis radixulma</name>
    <dbReference type="NCBI Taxonomy" id="2995305"/>
    <lineage>
        <taxon>Bacteria</taxon>
        <taxon>Pseudomonadati</taxon>
        <taxon>Myxococcota</taxon>
        <taxon>Polyangia</taxon>
        <taxon>Nannocystales</taxon>
        <taxon>Nannocystaceae</taxon>
        <taxon>Nannocystis</taxon>
    </lineage>
</organism>
<keyword evidence="3" id="KW-0378">Hydrolase</keyword>
<dbReference type="PANTHER" id="PTHR39430">
    <property type="entry name" value="MEMBRANE-ASSOCIATED PROTEASE-RELATED"/>
    <property type="match status" value="1"/>
</dbReference>
<evidence type="ECO:0000256" key="1">
    <source>
        <dbReference type="SAM" id="Phobius"/>
    </source>
</evidence>
<feature type="transmembrane region" description="Helical" evidence="1">
    <location>
        <begin position="142"/>
        <end position="160"/>
    </location>
</feature>
<evidence type="ECO:0000313" key="4">
    <source>
        <dbReference type="Proteomes" id="UP001217838"/>
    </source>
</evidence>
<dbReference type="RefSeq" id="WP_272011702.1">
    <property type="nucleotide sequence ID" value="NZ_JAQNDN010000028.1"/>
</dbReference>
<dbReference type="InterPro" id="IPR003675">
    <property type="entry name" value="Rce1/LyrA-like_dom"/>
</dbReference>
<reference evidence="3 4" key="1">
    <citation type="submission" date="2022-11" db="EMBL/GenBank/DDBJ databases">
        <title>Minimal conservation of predation-associated metabolite biosynthetic gene clusters underscores biosynthetic potential of Myxococcota including descriptions for ten novel species: Archangium lansinium sp. nov., Myxococcus landrumus sp. nov., Nannocystis bai.</title>
        <authorList>
            <person name="Ahearne A."/>
            <person name="Stevens C."/>
            <person name="Dowd S."/>
        </authorList>
    </citation>
    <scope>NUCLEOTIDE SEQUENCE [LARGE SCALE GENOMIC DNA]</scope>
    <source>
        <strain evidence="3 4">NCELM</strain>
    </source>
</reference>
<proteinExistence type="predicted"/>
<keyword evidence="1" id="KW-0812">Transmembrane</keyword>
<evidence type="ECO:0000313" key="3">
    <source>
        <dbReference type="EMBL" id="MDC0676005.1"/>
    </source>
</evidence>
<sequence>MAALIPLAGVFGVPFAYPLLVLAATALVYRLEREPMSELGLTPTFARMGLGLLGLLGGAAMVAIRAFTVSGIFGGRIDLDLSVPMVFLLSSVLVEELLFRGYPFVRLVHGRGTWTAIAIVAVAFGVYHWIQWGLWNNPVAMLFTLLSTGSGHVLFAVAFLRSRTLWPAIGLHLGWNIADQALTVTDVPGTAAFLSGFVVSELLVVAVVVAMLRGPSRLRGARSPDAATS</sequence>
<dbReference type="EMBL" id="JAQNDN010000028">
    <property type="protein sequence ID" value="MDC0676005.1"/>
    <property type="molecule type" value="Genomic_DNA"/>
</dbReference>
<gene>
    <name evidence="3" type="ORF">POL58_50205</name>
</gene>
<feature type="transmembrane region" description="Helical" evidence="1">
    <location>
        <begin position="81"/>
        <end position="99"/>
    </location>
</feature>
<keyword evidence="4" id="KW-1185">Reference proteome</keyword>
<dbReference type="Pfam" id="PF02517">
    <property type="entry name" value="Rce1-like"/>
    <property type="match status" value="1"/>
</dbReference>
<feature type="transmembrane region" description="Helical" evidence="1">
    <location>
        <begin position="6"/>
        <end position="29"/>
    </location>
</feature>
<dbReference type="GO" id="GO:0008237">
    <property type="term" value="F:metallopeptidase activity"/>
    <property type="evidence" value="ECO:0007669"/>
    <property type="project" value="UniProtKB-KW"/>
</dbReference>
<keyword evidence="3" id="KW-0482">Metalloprotease</keyword>
<dbReference type="PANTHER" id="PTHR39430:SF1">
    <property type="entry name" value="PROTEASE"/>
    <property type="match status" value="1"/>
</dbReference>
<dbReference type="Proteomes" id="UP001217838">
    <property type="component" value="Unassembled WGS sequence"/>
</dbReference>
<name>A0ABT5BPB0_9BACT</name>
<evidence type="ECO:0000259" key="2">
    <source>
        <dbReference type="Pfam" id="PF02517"/>
    </source>
</evidence>
<feature type="transmembrane region" description="Helical" evidence="1">
    <location>
        <begin position="111"/>
        <end position="130"/>
    </location>
</feature>
<protein>
    <submittedName>
        <fullName evidence="3">CPBP family intramembrane metalloprotease</fullName>
    </submittedName>
</protein>
<accession>A0ABT5BPB0</accession>